<dbReference type="Proteomes" id="UP001381693">
    <property type="component" value="Unassembled WGS sequence"/>
</dbReference>
<evidence type="ECO:0008006" key="3">
    <source>
        <dbReference type="Google" id="ProtNLM"/>
    </source>
</evidence>
<sequence>MKEQIECNGDEVFENYDNSAKNVVWQRTNSGRKLAVVHLPADSRATSIQSVFRWAPVCIAYNQIYIHKYLKDYDYYERCLTERQREENPIKPLKRSRNTAGCLCFTSKSRRKAEKQNYRTM</sequence>
<organism evidence="1 2">
    <name type="scientific">Halocaridina rubra</name>
    <name type="common">Hawaiian red shrimp</name>
    <dbReference type="NCBI Taxonomy" id="373956"/>
    <lineage>
        <taxon>Eukaryota</taxon>
        <taxon>Metazoa</taxon>
        <taxon>Ecdysozoa</taxon>
        <taxon>Arthropoda</taxon>
        <taxon>Crustacea</taxon>
        <taxon>Multicrustacea</taxon>
        <taxon>Malacostraca</taxon>
        <taxon>Eumalacostraca</taxon>
        <taxon>Eucarida</taxon>
        <taxon>Decapoda</taxon>
        <taxon>Pleocyemata</taxon>
        <taxon>Caridea</taxon>
        <taxon>Atyoidea</taxon>
        <taxon>Atyidae</taxon>
        <taxon>Halocaridina</taxon>
    </lineage>
</organism>
<proteinExistence type="predicted"/>
<accession>A0AAN8WY66</accession>
<evidence type="ECO:0000313" key="1">
    <source>
        <dbReference type="EMBL" id="KAK7070903.1"/>
    </source>
</evidence>
<evidence type="ECO:0000313" key="2">
    <source>
        <dbReference type="Proteomes" id="UP001381693"/>
    </source>
</evidence>
<name>A0AAN8WY66_HALRR</name>
<comment type="caution">
    <text evidence="1">The sequence shown here is derived from an EMBL/GenBank/DDBJ whole genome shotgun (WGS) entry which is preliminary data.</text>
</comment>
<dbReference type="EMBL" id="JAXCGZ010015195">
    <property type="protein sequence ID" value="KAK7070903.1"/>
    <property type="molecule type" value="Genomic_DNA"/>
</dbReference>
<keyword evidence="2" id="KW-1185">Reference proteome</keyword>
<protein>
    <recommendedName>
        <fullName evidence="3">Transposase</fullName>
    </recommendedName>
</protein>
<gene>
    <name evidence="1" type="ORF">SK128_005676</name>
</gene>
<dbReference type="AlphaFoldDB" id="A0AAN8WY66"/>
<reference evidence="1 2" key="1">
    <citation type="submission" date="2023-11" db="EMBL/GenBank/DDBJ databases">
        <title>Halocaridina rubra genome assembly.</title>
        <authorList>
            <person name="Smith C."/>
        </authorList>
    </citation>
    <scope>NUCLEOTIDE SEQUENCE [LARGE SCALE GENOMIC DNA]</scope>
    <source>
        <strain evidence="1">EP-1</strain>
        <tissue evidence="1">Whole</tissue>
    </source>
</reference>